<reference evidence="5" key="1">
    <citation type="submission" date="2020-10" db="EMBL/GenBank/DDBJ databases">
        <authorList>
            <person name="Gilroy R."/>
        </authorList>
    </citation>
    <scope>NUCLEOTIDE SEQUENCE</scope>
    <source>
        <strain evidence="5">ChiBcec7-5410</strain>
    </source>
</reference>
<evidence type="ECO:0000313" key="6">
    <source>
        <dbReference type="Proteomes" id="UP000824160"/>
    </source>
</evidence>
<name>A0A9D1H8X6_9FIRM</name>
<comment type="caution">
    <text evidence="5">The sequence shown here is derived from an EMBL/GenBank/DDBJ whole genome shotgun (WGS) entry which is preliminary data.</text>
</comment>
<sequence>MIFLLILTALLAAAGTVVSVMNARENARVRRKNRAELEQLTEEVQEKLETSIAQLRADFGLQLTDSVRSLGELLAGSQQTASAAQNAGIASMERQLYSSQASLTDTLRSGLSENVRTLEALREETARSLRELREENTRQLGQIRATVDEQLQSALEKKMTESFRQVSDRLEQVYRGLGEMQTLATGVGDLKKILGNVKTRGILGEIQLGAILGEILSPEQYLTDVATVPGSRNRVEFAIRLPGEEGAVLLPVDSKFPMDAYIQLQDAVDSGDSQQVKAAGAVLESRIRAFAKDIRDKYIAPPNTTAFGIMFLPTEGLYAEAVNRGLCEALQREYNVSVAGPSTMAALLNALQMGFRTLALQKRSQEVWQLLGAVRTEFDRFTEVLLSTQKRLQLAGDDLDKLIGVRTRAINRQLRAVERLDIETAHKILDE</sequence>
<comment type="function">
    <text evidence="1">Involved in DNA recombination.</text>
</comment>
<protein>
    <submittedName>
        <fullName evidence="5">DNA recombination protein RmuC</fullName>
    </submittedName>
</protein>
<evidence type="ECO:0000256" key="4">
    <source>
        <dbReference type="ARBA" id="ARBA00023172"/>
    </source>
</evidence>
<dbReference type="AlphaFoldDB" id="A0A9D1H8X6"/>
<comment type="similarity">
    <text evidence="2">Belongs to the RmuC family.</text>
</comment>
<dbReference type="EMBL" id="DVLW01000190">
    <property type="protein sequence ID" value="HIT94889.1"/>
    <property type="molecule type" value="Genomic_DNA"/>
</dbReference>
<keyword evidence="4" id="KW-0233">DNA recombination</keyword>
<accession>A0A9D1H8X6</accession>
<dbReference type="PANTHER" id="PTHR30563">
    <property type="entry name" value="DNA RECOMBINATION PROTEIN RMUC"/>
    <property type="match status" value="1"/>
</dbReference>
<dbReference type="Proteomes" id="UP000824160">
    <property type="component" value="Unassembled WGS sequence"/>
</dbReference>
<organism evidence="5 6">
    <name type="scientific">Candidatus Faecivivens stercoripullorum</name>
    <dbReference type="NCBI Taxonomy" id="2840805"/>
    <lineage>
        <taxon>Bacteria</taxon>
        <taxon>Bacillati</taxon>
        <taxon>Bacillota</taxon>
        <taxon>Clostridia</taxon>
        <taxon>Eubacteriales</taxon>
        <taxon>Oscillospiraceae</taxon>
        <taxon>Oscillospiraceae incertae sedis</taxon>
        <taxon>Candidatus Faecivivens</taxon>
    </lineage>
</organism>
<dbReference type="GO" id="GO:0006310">
    <property type="term" value="P:DNA recombination"/>
    <property type="evidence" value="ECO:0007669"/>
    <property type="project" value="UniProtKB-KW"/>
</dbReference>
<proteinExistence type="inferred from homology"/>
<reference evidence="5" key="2">
    <citation type="journal article" date="2021" name="PeerJ">
        <title>Extensive microbial diversity within the chicken gut microbiome revealed by metagenomics and culture.</title>
        <authorList>
            <person name="Gilroy R."/>
            <person name="Ravi A."/>
            <person name="Getino M."/>
            <person name="Pursley I."/>
            <person name="Horton D.L."/>
            <person name="Alikhan N.F."/>
            <person name="Baker D."/>
            <person name="Gharbi K."/>
            <person name="Hall N."/>
            <person name="Watson M."/>
            <person name="Adriaenssens E.M."/>
            <person name="Foster-Nyarko E."/>
            <person name="Jarju S."/>
            <person name="Secka A."/>
            <person name="Antonio M."/>
            <person name="Oren A."/>
            <person name="Chaudhuri R.R."/>
            <person name="La Ragione R."/>
            <person name="Hildebrand F."/>
            <person name="Pallen M.J."/>
        </authorList>
    </citation>
    <scope>NUCLEOTIDE SEQUENCE</scope>
    <source>
        <strain evidence="5">ChiBcec7-5410</strain>
    </source>
</reference>
<dbReference type="PANTHER" id="PTHR30563:SF0">
    <property type="entry name" value="DNA RECOMBINATION PROTEIN RMUC"/>
    <property type="match status" value="1"/>
</dbReference>
<gene>
    <name evidence="5" type="primary">rmuC</name>
    <name evidence="5" type="ORF">IAC43_06855</name>
</gene>
<dbReference type="Pfam" id="PF02646">
    <property type="entry name" value="RmuC"/>
    <property type="match status" value="1"/>
</dbReference>
<dbReference type="InterPro" id="IPR003798">
    <property type="entry name" value="DNA_recombination_RmuC"/>
</dbReference>
<evidence type="ECO:0000313" key="5">
    <source>
        <dbReference type="EMBL" id="HIT94889.1"/>
    </source>
</evidence>
<keyword evidence="3" id="KW-0175">Coiled coil</keyword>
<evidence type="ECO:0000256" key="3">
    <source>
        <dbReference type="ARBA" id="ARBA00023054"/>
    </source>
</evidence>
<evidence type="ECO:0000256" key="2">
    <source>
        <dbReference type="ARBA" id="ARBA00009840"/>
    </source>
</evidence>
<evidence type="ECO:0000256" key="1">
    <source>
        <dbReference type="ARBA" id="ARBA00003416"/>
    </source>
</evidence>